<name>A0A1H0KB63_9HYPH</name>
<evidence type="ECO:0000313" key="3">
    <source>
        <dbReference type="Proteomes" id="UP000198704"/>
    </source>
</evidence>
<reference evidence="3" key="1">
    <citation type="submission" date="2016-10" db="EMBL/GenBank/DDBJ databases">
        <authorList>
            <person name="Varghese N."/>
            <person name="Submissions S."/>
        </authorList>
    </citation>
    <scope>NUCLEOTIDE SEQUENCE [LARGE SCALE GENOMIC DNA]</scope>
    <source>
        <strain evidence="3">BL47</strain>
    </source>
</reference>
<evidence type="ECO:0008006" key="4">
    <source>
        <dbReference type="Google" id="ProtNLM"/>
    </source>
</evidence>
<dbReference type="EMBL" id="FNHS01000026">
    <property type="protein sequence ID" value="SDO53185.1"/>
    <property type="molecule type" value="Genomic_DNA"/>
</dbReference>
<gene>
    <name evidence="2" type="ORF">SAMN05216360_1261</name>
</gene>
<accession>A0A1H0KB63</accession>
<dbReference type="STRING" id="582672.SAMN05216360_1261"/>
<dbReference type="InterPro" id="IPR025048">
    <property type="entry name" value="DUF3987"/>
</dbReference>
<evidence type="ECO:0000313" key="2">
    <source>
        <dbReference type="EMBL" id="SDO53185.1"/>
    </source>
</evidence>
<keyword evidence="3" id="KW-1185">Reference proteome</keyword>
<dbReference type="AlphaFoldDB" id="A0A1H0KB63"/>
<organism evidence="2 3">
    <name type="scientific">Methylobacterium phyllostachyos</name>
    <dbReference type="NCBI Taxonomy" id="582672"/>
    <lineage>
        <taxon>Bacteria</taxon>
        <taxon>Pseudomonadati</taxon>
        <taxon>Pseudomonadota</taxon>
        <taxon>Alphaproteobacteria</taxon>
        <taxon>Hyphomicrobiales</taxon>
        <taxon>Methylobacteriaceae</taxon>
        <taxon>Methylobacterium</taxon>
    </lineage>
</organism>
<evidence type="ECO:0000256" key="1">
    <source>
        <dbReference type="SAM" id="MobiDB-lite"/>
    </source>
</evidence>
<feature type="compositionally biased region" description="Basic and acidic residues" evidence="1">
    <location>
        <begin position="17"/>
        <end position="27"/>
    </location>
</feature>
<dbReference type="OrthoDB" id="5453446at2"/>
<sequence length="575" mass="62322">MKAQHFAAELGRLGPAADDHRHGDHGRPNGANDTIGTGRKDGWAEPDLSLLGTGRRAPPPFPLHLLGPWSGWCERKAKGASAPVDYVAVALLASVGAAIANVRWPQAGTAWSEPPVLWCAEVGPPSSSKSPSMDAAFNLVRFAEDRMADGFEQIQQEHATAKQACEARIEAWKVEVKTAVKNGDSAPVMPADAQEPPAPVRPRIRVADATVEALGALAAGLPRGLLLVRDELAGWLGAFDKYGGGGSDRAFAIEMYGGRAYVVDRMKNPEPLRIRHLSVGVLGGVQPDKLEMILNGPDDGLASRLLWAWPETKPEFHLARGAQDDGPMQRAFARLTDLLQLHDEFGHPEPVIVPLAREAEDRLEAFARDIVERCHMASGLLAGTLGKARGHCLRLSAVLEYLWWCGGTEELEPKTISPDAVTAAADLLNAYFLPMAERVFGDAVIPVAERRGMLLAQHLRQNRIAEFNARDVRRQIGGMLRDAADMEAACKQLVEAGLIRPRFTRVGEGKGRKALNYEVRPEVQTDRPFGLSPVPEKISPLVPAVPMAPIAAISPLERFRFELNRPVGVHVGLSS</sequence>
<dbReference type="Proteomes" id="UP000198704">
    <property type="component" value="Unassembled WGS sequence"/>
</dbReference>
<feature type="region of interest" description="Disordered" evidence="1">
    <location>
        <begin position="12"/>
        <end position="42"/>
    </location>
</feature>
<dbReference type="Pfam" id="PF13148">
    <property type="entry name" value="DUF3987"/>
    <property type="match status" value="1"/>
</dbReference>
<proteinExistence type="predicted"/>
<protein>
    <recommendedName>
        <fullName evidence="4">DUF3987 domain-containing protein</fullName>
    </recommendedName>
</protein>